<feature type="binding site" evidence="15">
    <location>
        <position position="175"/>
    </location>
    <ligand>
        <name>S-adenosyl-L-methionine</name>
        <dbReference type="ChEBI" id="CHEBI:59789"/>
    </ligand>
</feature>
<evidence type="ECO:0000256" key="15">
    <source>
        <dbReference type="HAMAP-Rule" id="MF_00605"/>
    </source>
</evidence>
<dbReference type="Gene3D" id="3.40.1280.10">
    <property type="match status" value="1"/>
</dbReference>
<comment type="catalytic activity">
    <reaction evidence="14 15">
        <text>guanosine(37) in tRNA + S-adenosyl-L-methionine = N(1)-methylguanosine(37) in tRNA + S-adenosyl-L-homocysteine + H(+)</text>
        <dbReference type="Rhea" id="RHEA:36899"/>
        <dbReference type="Rhea" id="RHEA-COMP:10145"/>
        <dbReference type="Rhea" id="RHEA-COMP:10147"/>
        <dbReference type="ChEBI" id="CHEBI:15378"/>
        <dbReference type="ChEBI" id="CHEBI:57856"/>
        <dbReference type="ChEBI" id="CHEBI:59789"/>
        <dbReference type="ChEBI" id="CHEBI:73542"/>
        <dbReference type="ChEBI" id="CHEBI:74269"/>
        <dbReference type="EC" id="2.1.1.228"/>
    </reaction>
</comment>
<gene>
    <name evidence="15" type="primary">trmD</name>
    <name evidence="17" type="ORF">SAMN05661109_00132</name>
</gene>
<evidence type="ECO:0000313" key="17">
    <source>
        <dbReference type="EMBL" id="SER40418.1"/>
    </source>
</evidence>
<dbReference type="CDD" id="cd18080">
    <property type="entry name" value="TrmD-like"/>
    <property type="match status" value="1"/>
</dbReference>
<keyword evidence="9 15" id="KW-0808">Transferase</keyword>
<dbReference type="STRING" id="1121357.SAMN05661109_00132"/>
<comment type="subunit">
    <text evidence="4 15">Homodimer.</text>
</comment>
<dbReference type="PANTHER" id="PTHR46417:SF1">
    <property type="entry name" value="TRNA (GUANINE-N(1)-)-METHYLTRANSFERASE"/>
    <property type="match status" value="1"/>
</dbReference>
<accession>A0A1H9NWW2</accession>
<evidence type="ECO:0000256" key="6">
    <source>
        <dbReference type="ARBA" id="ARBA00014679"/>
    </source>
</evidence>
<dbReference type="EMBL" id="FOGQ01000001">
    <property type="protein sequence ID" value="SER40418.1"/>
    <property type="molecule type" value="Genomic_DNA"/>
</dbReference>
<feature type="domain" description="tRNA methyltransferase TRMD/TRM10-type" evidence="16">
    <location>
        <begin position="143"/>
        <end position="291"/>
    </location>
</feature>
<name>A0A1H9NWW2_9CORY</name>
<feature type="binding site" evidence="15">
    <location>
        <begin position="199"/>
        <end position="204"/>
    </location>
    <ligand>
        <name>S-adenosyl-L-methionine</name>
        <dbReference type="ChEBI" id="CHEBI:59789"/>
    </ligand>
</feature>
<dbReference type="EC" id="2.1.1.228" evidence="5 15"/>
<comment type="subcellular location">
    <subcellularLocation>
        <location evidence="2 15">Cytoplasm</location>
    </subcellularLocation>
</comment>
<dbReference type="GO" id="GO:0005829">
    <property type="term" value="C:cytosol"/>
    <property type="evidence" value="ECO:0007669"/>
    <property type="project" value="TreeGrafter"/>
</dbReference>
<evidence type="ECO:0000256" key="11">
    <source>
        <dbReference type="ARBA" id="ARBA00022694"/>
    </source>
</evidence>
<dbReference type="GO" id="GO:0052906">
    <property type="term" value="F:tRNA (guanine(37)-N1)-methyltransferase activity"/>
    <property type="evidence" value="ECO:0007669"/>
    <property type="project" value="UniProtKB-UniRule"/>
</dbReference>
<keyword evidence="7 15" id="KW-0963">Cytoplasm</keyword>
<comment type="similarity">
    <text evidence="3 15">Belongs to the RNA methyltransferase TrmD family.</text>
</comment>
<evidence type="ECO:0000256" key="4">
    <source>
        <dbReference type="ARBA" id="ARBA00011738"/>
    </source>
</evidence>
<dbReference type="HAMAP" id="MF_00605">
    <property type="entry name" value="TrmD"/>
    <property type="match status" value="1"/>
</dbReference>
<evidence type="ECO:0000256" key="5">
    <source>
        <dbReference type="ARBA" id="ARBA00012807"/>
    </source>
</evidence>
<dbReference type="FunFam" id="1.10.1270.20:FF:000001">
    <property type="entry name" value="tRNA (guanine-N(1)-)-methyltransferase"/>
    <property type="match status" value="1"/>
</dbReference>
<keyword evidence="10 15" id="KW-0949">S-adenosyl-L-methionine</keyword>
<dbReference type="PANTHER" id="PTHR46417">
    <property type="entry name" value="TRNA (GUANINE-N(1)-)-METHYLTRANSFERASE"/>
    <property type="match status" value="1"/>
</dbReference>
<evidence type="ECO:0000256" key="3">
    <source>
        <dbReference type="ARBA" id="ARBA00007630"/>
    </source>
</evidence>
<proteinExistence type="inferred from homology"/>
<protein>
    <recommendedName>
        <fullName evidence="6 15">tRNA (guanine-N(1)-)-methyltransferase</fullName>
        <ecNumber evidence="5 15">2.1.1.228</ecNumber>
    </recommendedName>
    <alternativeName>
        <fullName evidence="12 15">M1G-methyltransferase</fullName>
    </alternativeName>
    <alternativeName>
        <fullName evidence="13 15">tRNA [GM37] methyltransferase</fullName>
    </alternativeName>
</protein>
<sequence>MVAVAVRGTRRFNFGMAPSIVEEVTQLALRLDIITIFPEYLEPLRHALLGKAIEEGILEVGVHNLRDWATDRHKSVDDTPLGGGPGMVMKPEVWGPALDDIAAGRVGYELSSASKHRNDRLRHDEVHGTQARPYAAIGEDRSKPLLLVPTPAGTPFTQADAQAWSRENHIVVACGRYEGIDQRVFEDAEKRYRVREVSIGDYVLIGGEVAALVIAEAVTRLIPGVLGNTASHEQDSFSDGLLEGPSYTKPRVWRGLEAPEVLLSGNHTKIERWRRDQSLLRTKSVRPELIDESTLTKEDLFALNARDIATDLNVLITAAEWERAAGQMPKKLRKAGFEPREIHAEQVDLSCEPDNMLVAQFEQAEGHVPVAESLYRVVVNGRSALDLRDATKAVVAALPAGTYWYGTTDEGYKEPGVTAACAWNHRE</sequence>
<dbReference type="InterPro" id="IPR002649">
    <property type="entry name" value="tRNA_m1G_MeTrfase_TrmD"/>
</dbReference>
<dbReference type="SUPFAM" id="SSF75217">
    <property type="entry name" value="alpha/beta knot"/>
    <property type="match status" value="1"/>
</dbReference>
<dbReference type="AlphaFoldDB" id="A0A1H9NWW2"/>
<dbReference type="InterPro" id="IPR016009">
    <property type="entry name" value="tRNA_MeTrfase_TRMD/TRM10"/>
</dbReference>
<dbReference type="InterPro" id="IPR029028">
    <property type="entry name" value="Alpha/beta_knot_MTases"/>
</dbReference>
<evidence type="ECO:0000256" key="10">
    <source>
        <dbReference type="ARBA" id="ARBA00022691"/>
    </source>
</evidence>
<evidence type="ECO:0000313" key="18">
    <source>
        <dbReference type="Proteomes" id="UP000198929"/>
    </source>
</evidence>
<evidence type="ECO:0000256" key="8">
    <source>
        <dbReference type="ARBA" id="ARBA00022603"/>
    </source>
</evidence>
<evidence type="ECO:0000256" key="2">
    <source>
        <dbReference type="ARBA" id="ARBA00004496"/>
    </source>
</evidence>
<dbReference type="Proteomes" id="UP000198929">
    <property type="component" value="Unassembled WGS sequence"/>
</dbReference>
<dbReference type="Pfam" id="PF01746">
    <property type="entry name" value="tRNA_m1G_MT"/>
    <property type="match status" value="2"/>
</dbReference>
<keyword evidence="11 15" id="KW-0819">tRNA processing</keyword>
<organism evidence="17 18">
    <name type="scientific">Corynebacterium cystitidis DSM 20524</name>
    <dbReference type="NCBI Taxonomy" id="1121357"/>
    <lineage>
        <taxon>Bacteria</taxon>
        <taxon>Bacillati</taxon>
        <taxon>Actinomycetota</taxon>
        <taxon>Actinomycetes</taxon>
        <taxon>Mycobacteriales</taxon>
        <taxon>Corynebacteriaceae</taxon>
        <taxon>Corynebacterium</taxon>
    </lineage>
</organism>
<evidence type="ECO:0000256" key="12">
    <source>
        <dbReference type="ARBA" id="ARBA00029736"/>
    </source>
</evidence>
<evidence type="ECO:0000256" key="7">
    <source>
        <dbReference type="ARBA" id="ARBA00022490"/>
    </source>
</evidence>
<dbReference type="InterPro" id="IPR029026">
    <property type="entry name" value="tRNA_m1G_MTases_N"/>
</dbReference>
<evidence type="ECO:0000256" key="9">
    <source>
        <dbReference type="ARBA" id="ARBA00022679"/>
    </source>
</evidence>
<dbReference type="InterPro" id="IPR023148">
    <property type="entry name" value="tRNA_m1G_MeTrfase_C_sf"/>
</dbReference>
<dbReference type="Gene3D" id="1.10.1270.20">
    <property type="entry name" value="tRNA(m1g37)methyltransferase, domain 2"/>
    <property type="match status" value="1"/>
</dbReference>
<feature type="domain" description="tRNA methyltransferase TRMD/TRM10-type" evidence="16">
    <location>
        <begin position="29"/>
        <end position="103"/>
    </location>
</feature>
<comment type="function">
    <text evidence="1 15">Specifically methylates guanosine-37 in various tRNAs.</text>
</comment>
<evidence type="ECO:0000256" key="1">
    <source>
        <dbReference type="ARBA" id="ARBA00002634"/>
    </source>
</evidence>
<evidence type="ECO:0000259" key="16">
    <source>
        <dbReference type="Pfam" id="PF01746"/>
    </source>
</evidence>
<dbReference type="NCBIfam" id="NF000648">
    <property type="entry name" value="PRK00026.1"/>
    <property type="match status" value="1"/>
</dbReference>
<keyword evidence="18" id="KW-1185">Reference proteome</keyword>
<keyword evidence="8 15" id="KW-0489">Methyltransferase</keyword>
<evidence type="ECO:0000256" key="13">
    <source>
        <dbReference type="ARBA" id="ARBA00033392"/>
    </source>
</evidence>
<dbReference type="GO" id="GO:0002939">
    <property type="term" value="P:tRNA N1-guanine methylation"/>
    <property type="evidence" value="ECO:0007669"/>
    <property type="project" value="TreeGrafter"/>
</dbReference>
<reference evidence="18" key="1">
    <citation type="submission" date="2016-10" db="EMBL/GenBank/DDBJ databases">
        <authorList>
            <person name="Varghese N."/>
            <person name="Submissions S."/>
        </authorList>
    </citation>
    <scope>NUCLEOTIDE SEQUENCE [LARGE SCALE GENOMIC DNA]</scope>
    <source>
        <strain evidence="18">DSM 20524</strain>
    </source>
</reference>
<evidence type="ECO:0000256" key="14">
    <source>
        <dbReference type="ARBA" id="ARBA00047783"/>
    </source>
</evidence>